<sequence>MTGSEIPEDIKIAKDGEAVRTLGAWVGNKVKQVDVWTCTLDKIEENLGRWELGHPTMEGCQLIIIMVVSGMTQYLTKVQGMPANVEKWLEH</sequence>
<protein>
    <submittedName>
        <fullName evidence="1">Uncharacterized protein</fullName>
    </submittedName>
</protein>
<gene>
    <name evidence="1" type="ORF">ARMGADRAFT_940926</name>
</gene>
<dbReference type="InParanoid" id="A0A2H3CWX1"/>
<accession>A0A2H3CWX1</accession>
<evidence type="ECO:0000313" key="2">
    <source>
        <dbReference type="Proteomes" id="UP000217790"/>
    </source>
</evidence>
<dbReference type="EMBL" id="KZ293685">
    <property type="protein sequence ID" value="PBK86320.1"/>
    <property type="molecule type" value="Genomic_DNA"/>
</dbReference>
<dbReference type="AlphaFoldDB" id="A0A2H3CWX1"/>
<keyword evidence="2" id="KW-1185">Reference proteome</keyword>
<name>A0A2H3CWX1_ARMGA</name>
<dbReference type="OrthoDB" id="2205812at2759"/>
<dbReference type="STRING" id="47427.A0A2H3CWX1"/>
<evidence type="ECO:0000313" key="1">
    <source>
        <dbReference type="EMBL" id="PBK86320.1"/>
    </source>
</evidence>
<reference evidence="2" key="1">
    <citation type="journal article" date="2017" name="Nat. Ecol. Evol.">
        <title>Genome expansion and lineage-specific genetic innovations in the forest pathogenic fungi Armillaria.</title>
        <authorList>
            <person name="Sipos G."/>
            <person name="Prasanna A.N."/>
            <person name="Walter M.C."/>
            <person name="O'Connor E."/>
            <person name="Balint B."/>
            <person name="Krizsan K."/>
            <person name="Kiss B."/>
            <person name="Hess J."/>
            <person name="Varga T."/>
            <person name="Slot J."/>
            <person name="Riley R."/>
            <person name="Boka B."/>
            <person name="Rigling D."/>
            <person name="Barry K."/>
            <person name="Lee J."/>
            <person name="Mihaltcheva S."/>
            <person name="LaButti K."/>
            <person name="Lipzen A."/>
            <person name="Waldron R."/>
            <person name="Moloney N.M."/>
            <person name="Sperisen C."/>
            <person name="Kredics L."/>
            <person name="Vagvoelgyi C."/>
            <person name="Patrignani A."/>
            <person name="Fitzpatrick D."/>
            <person name="Nagy I."/>
            <person name="Doyle S."/>
            <person name="Anderson J.B."/>
            <person name="Grigoriev I.V."/>
            <person name="Gueldener U."/>
            <person name="Muensterkoetter M."/>
            <person name="Nagy L.G."/>
        </authorList>
    </citation>
    <scope>NUCLEOTIDE SEQUENCE [LARGE SCALE GENOMIC DNA]</scope>
    <source>
        <strain evidence="2">Ar21-2</strain>
    </source>
</reference>
<dbReference type="OMA" id="TIVGCHL"/>
<proteinExistence type="predicted"/>
<dbReference type="Proteomes" id="UP000217790">
    <property type="component" value="Unassembled WGS sequence"/>
</dbReference>
<organism evidence="1 2">
    <name type="scientific">Armillaria gallica</name>
    <name type="common">Bulbous honey fungus</name>
    <name type="synonym">Armillaria bulbosa</name>
    <dbReference type="NCBI Taxonomy" id="47427"/>
    <lineage>
        <taxon>Eukaryota</taxon>
        <taxon>Fungi</taxon>
        <taxon>Dikarya</taxon>
        <taxon>Basidiomycota</taxon>
        <taxon>Agaricomycotina</taxon>
        <taxon>Agaricomycetes</taxon>
        <taxon>Agaricomycetidae</taxon>
        <taxon>Agaricales</taxon>
        <taxon>Marasmiineae</taxon>
        <taxon>Physalacriaceae</taxon>
        <taxon>Armillaria</taxon>
    </lineage>
</organism>